<accession>A0A2P7EG81</accession>
<protein>
    <submittedName>
        <fullName evidence="2">Uncharacterized protein</fullName>
    </submittedName>
</protein>
<evidence type="ECO:0000313" key="2">
    <source>
        <dbReference type="EMBL" id="PSI02200.1"/>
    </source>
</evidence>
<dbReference type="Proteomes" id="UP000240206">
    <property type="component" value="Unassembled WGS sequence"/>
</dbReference>
<comment type="caution">
    <text evidence="2">The sequence shown here is derived from an EMBL/GenBank/DDBJ whole genome shotgun (WGS) entry which is preliminary data.</text>
</comment>
<proteinExistence type="predicted"/>
<name>A0A2P7EG81_9SYNE</name>
<organism evidence="2 3">
    <name type="scientific">Synechococcus lacustris str. Tous</name>
    <dbReference type="NCBI Taxonomy" id="1910958"/>
    <lineage>
        <taxon>Bacteria</taxon>
        <taxon>Bacillati</taxon>
        <taxon>Cyanobacteriota</taxon>
        <taxon>Cyanophyceae</taxon>
        <taxon>Synechococcales</taxon>
        <taxon>Synechococcaceae</taxon>
        <taxon>Synechococcus</taxon>
    </lineage>
</organism>
<feature type="transmembrane region" description="Helical" evidence="1">
    <location>
        <begin position="12"/>
        <end position="31"/>
    </location>
</feature>
<sequence>MADQPSSSGSLFLSAVTGAALGAAGLTWWLLSRADRRQALGDQMRRLSKLNSLAPGAASVSAVPESLEERVQRLNIAIDEVRRQLEDLSPEPGN</sequence>
<keyword evidence="3" id="KW-1185">Reference proteome</keyword>
<keyword evidence="1" id="KW-1133">Transmembrane helix</keyword>
<reference evidence="3" key="1">
    <citation type="submission" date="2018-03" db="EMBL/GenBank/DDBJ databases">
        <title>Ecological and genomic features of two cosmopolitan and abundant freshwater picocyanobacteria.</title>
        <authorList>
            <person name="Cabello-Yeves P.J."/>
            <person name="Picazo A."/>
            <person name="Camacho A."/>
            <person name="Callieri C."/>
            <person name="Rosselli R."/>
            <person name="Roda-Garcia J."/>
            <person name="Coutinho F.H."/>
            <person name="Rodriguez-Valera F."/>
        </authorList>
    </citation>
    <scope>NUCLEOTIDE SEQUENCE [LARGE SCALE GENOMIC DNA]</scope>
    <source>
        <strain evidence="3">Tous</strain>
    </source>
</reference>
<keyword evidence="1" id="KW-0472">Membrane</keyword>
<dbReference type="EMBL" id="PXVC01000010">
    <property type="protein sequence ID" value="PSI02200.1"/>
    <property type="molecule type" value="Genomic_DNA"/>
</dbReference>
<evidence type="ECO:0000313" key="3">
    <source>
        <dbReference type="Proteomes" id="UP000240206"/>
    </source>
</evidence>
<keyword evidence="1" id="KW-0812">Transmembrane</keyword>
<gene>
    <name evidence="2" type="ORF">C7K08_03945</name>
</gene>
<dbReference type="AlphaFoldDB" id="A0A2P7EG81"/>
<dbReference type="STRING" id="1910958.BTM30_00060"/>
<dbReference type="RefSeq" id="WP_106499355.1">
    <property type="nucleotide sequence ID" value="NZ_PXVC01000010.1"/>
</dbReference>
<evidence type="ECO:0000256" key="1">
    <source>
        <dbReference type="SAM" id="Phobius"/>
    </source>
</evidence>